<dbReference type="InterPro" id="IPR000719">
    <property type="entry name" value="Prot_kinase_dom"/>
</dbReference>
<dbReference type="Gene3D" id="3.30.200.20">
    <property type="entry name" value="Phosphorylase Kinase, domain 1"/>
    <property type="match status" value="1"/>
</dbReference>
<dbReference type="InterPro" id="IPR011009">
    <property type="entry name" value="Kinase-like_dom_sf"/>
</dbReference>
<keyword evidence="5" id="KW-0418">Kinase</keyword>
<dbReference type="STRING" id="46835.A0A504Z5E5"/>
<evidence type="ECO:0000259" key="4">
    <source>
        <dbReference type="PROSITE" id="PS50011"/>
    </source>
</evidence>
<dbReference type="InterPro" id="IPR017441">
    <property type="entry name" value="Protein_kinase_ATP_BS"/>
</dbReference>
<feature type="binding site" evidence="3">
    <location>
        <position position="66"/>
    </location>
    <ligand>
        <name>ATP</name>
        <dbReference type="ChEBI" id="CHEBI:30616"/>
    </ligand>
</feature>
<protein>
    <submittedName>
        <fullName evidence="5">Mitogen-activated protein kinase</fullName>
    </submittedName>
</protein>
<feature type="domain" description="Protein kinase" evidence="4">
    <location>
        <begin position="36"/>
        <end position="108"/>
    </location>
</feature>
<dbReference type="Proteomes" id="UP000316759">
    <property type="component" value="Unassembled WGS sequence"/>
</dbReference>
<keyword evidence="5" id="KW-0808">Transferase</keyword>
<organism evidence="5 6">
    <name type="scientific">Fasciola gigantica</name>
    <name type="common">Giant liver fluke</name>
    <dbReference type="NCBI Taxonomy" id="46835"/>
    <lineage>
        <taxon>Eukaryota</taxon>
        <taxon>Metazoa</taxon>
        <taxon>Spiralia</taxon>
        <taxon>Lophotrochozoa</taxon>
        <taxon>Platyhelminthes</taxon>
        <taxon>Trematoda</taxon>
        <taxon>Digenea</taxon>
        <taxon>Plagiorchiida</taxon>
        <taxon>Echinostomata</taxon>
        <taxon>Echinostomatoidea</taxon>
        <taxon>Fasciolidae</taxon>
        <taxon>Fasciola</taxon>
    </lineage>
</organism>
<dbReference type="OrthoDB" id="6091790at2759"/>
<sequence length="108" mass="12503">MGTVNSHKSRPSNSGHKPGFVQTELNLSIWLVPERYQDLTLLGHGAYGVVCTAYDTRLQRRVAIKKLTKPFEDKEYAKRTHRELKILSHVDHENILCEDHLWVSFSRC</sequence>
<evidence type="ECO:0000256" key="2">
    <source>
        <dbReference type="ARBA" id="ARBA00022840"/>
    </source>
</evidence>
<keyword evidence="6" id="KW-1185">Reference proteome</keyword>
<dbReference type="PANTHER" id="PTHR24055">
    <property type="entry name" value="MITOGEN-ACTIVATED PROTEIN KINASE"/>
    <property type="match status" value="1"/>
</dbReference>
<dbReference type="GO" id="GO:0005524">
    <property type="term" value="F:ATP binding"/>
    <property type="evidence" value="ECO:0007669"/>
    <property type="project" value="UniProtKB-UniRule"/>
</dbReference>
<accession>A0A504Z5E5</accession>
<dbReference type="AlphaFoldDB" id="A0A504Z5E5"/>
<dbReference type="PROSITE" id="PS50011">
    <property type="entry name" value="PROTEIN_KINASE_DOM"/>
    <property type="match status" value="1"/>
</dbReference>
<dbReference type="EMBL" id="SUNJ01000473">
    <property type="protein sequence ID" value="TPP67631.1"/>
    <property type="molecule type" value="Genomic_DNA"/>
</dbReference>
<keyword evidence="2 3" id="KW-0067">ATP-binding</keyword>
<evidence type="ECO:0000313" key="6">
    <source>
        <dbReference type="Proteomes" id="UP000316759"/>
    </source>
</evidence>
<name>A0A504Z5E5_FASGI</name>
<dbReference type="Pfam" id="PF00069">
    <property type="entry name" value="Pkinase"/>
    <property type="match status" value="1"/>
</dbReference>
<evidence type="ECO:0000256" key="1">
    <source>
        <dbReference type="ARBA" id="ARBA00022741"/>
    </source>
</evidence>
<dbReference type="SUPFAM" id="SSF56112">
    <property type="entry name" value="Protein kinase-like (PK-like)"/>
    <property type="match status" value="1"/>
</dbReference>
<comment type="caution">
    <text evidence="5">The sequence shown here is derived from an EMBL/GenBank/DDBJ whole genome shotgun (WGS) entry which is preliminary data.</text>
</comment>
<gene>
    <name evidence="5" type="ORF">FGIG_11463</name>
</gene>
<dbReference type="InterPro" id="IPR050117">
    <property type="entry name" value="MAPK"/>
</dbReference>
<proteinExistence type="predicted"/>
<dbReference type="GO" id="GO:0004672">
    <property type="term" value="F:protein kinase activity"/>
    <property type="evidence" value="ECO:0007669"/>
    <property type="project" value="InterPro"/>
</dbReference>
<evidence type="ECO:0000256" key="3">
    <source>
        <dbReference type="PROSITE-ProRule" id="PRU10141"/>
    </source>
</evidence>
<reference evidence="5 6" key="1">
    <citation type="submission" date="2019-04" db="EMBL/GenBank/DDBJ databases">
        <title>Annotation for the trematode Fasciola gigantica.</title>
        <authorList>
            <person name="Choi Y.-J."/>
        </authorList>
    </citation>
    <scope>NUCLEOTIDE SEQUENCE [LARGE SCALE GENOMIC DNA]</scope>
    <source>
        <strain evidence="5">Uganda_cow_1</strain>
    </source>
</reference>
<dbReference type="PROSITE" id="PS00107">
    <property type="entry name" value="PROTEIN_KINASE_ATP"/>
    <property type="match status" value="1"/>
</dbReference>
<keyword evidence="1 3" id="KW-0547">Nucleotide-binding</keyword>
<evidence type="ECO:0000313" key="5">
    <source>
        <dbReference type="EMBL" id="TPP67631.1"/>
    </source>
</evidence>